<organism evidence="1">
    <name type="scientific">uncultured marine virus</name>
    <dbReference type="NCBI Taxonomy" id="186617"/>
    <lineage>
        <taxon>Viruses</taxon>
        <taxon>environmental samples</taxon>
    </lineage>
</organism>
<accession>A0A0F7L5M2</accession>
<reference evidence="1" key="2">
    <citation type="submission" date="2015-03" db="EMBL/GenBank/DDBJ databases">
        <authorList>
            <person name="Chow C.-E.T."/>
            <person name="Winget D.M."/>
            <person name="White R.A.III."/>
            <person name="Hallam S.J."/>
            <person name="Suttle C.A."/>
        </authorList>
    </citation>
    <scope>NUCLEOTIDE SEQUENCE</scope>
    <source>
        <strain evidence="1">Anoxic3_6</strain>
    </source>
</reference>
<protein>
    <submittedName>
        <fullName evidence="1">Uncharacterized protein</fullName>
    </submittedName>
</protein>
<dbReference type="EMBL" id="KR029581">
    <property type="protein sequence ID" value="AKH46311.1"/>
    <property type="molecule type" value="Genomic_DNA"/>
</dbReference>
<reference evidence="1" key="1">
    <citation type="journal article" date="2015" name="Front. Microbiol.">
        <title>Combining genomic sequencing methods to explore viral diversity and reveal potential virus-host interactions.</title>
        <authorList>
            <person name="Chow C.E."/>
            <person name="Winget D.M."/>
            <person name="White R.A.III."/>
            <person name="Hallam S.J."/>
            <person name="Suttle C.A."/>
        </authorList>
    </citation>
    <scope>NUCLEOTIDE SEQUENCE</scope>
    <source>
        <strain evidence="1">Anoxic3_6</strain>
    </source>
</reference>
<sequence length="129" mass="15399">MARDVYAFSNGKYSDWHRKYDGIAYIDVDSVECCQYCYEPLAIIETCYDKGQEWKATTLSKIIAERLNIPCFLVFYKELTPSSLTFRIKRIKSRKTEFRLMSEDEWVIILRSLHDHHKSKCKSKKRKDK</sequence>
<name>A0A0F7L5M2_9VIRU</name>
<proteinExistence type="predicted"/>
<evidence type="ECO:0000313" key="1">
    <source>
        <dbReference type="EMBL" id="AKH46311.1"/>
    </source>
</evidence>